<name>A0A816IYC3_BRANA</name>
<evidence type="ECO:0000259" key="1">
    <source>
        <dbReference type="PROSITE" id="PS50181"/>
    </source>
</evidence>
<dbReference type="CDD" id="cd22157">
    <property type="entry name" value="F-box_AtFBW1-like"/>
    <property type="match status" value="1"/>
</dbReference>
<dbReference type="AlphaFoldDB" id="A0A816IYC3"/>
<proteinExistence type="predicted"/>
<gene>
    <name evidence="2" type="ORF">DARMORV10_C09P33240.1</name>
</gene>
<dbReference type="SUPFAM" id="SSF81383">
    <property type="entry name" value="F-box domain"/>
    <property type="match status" value="1"/>
</dbReference>
<dbReference type="Proteomes" id="UP001295469">
    <property type="component" value="Chromosome C09"/>
</dbReference>
<protein>
    <submittedName>
        <fullName evidence="2">(rape) hypothetical protein</fullName>
    </submittedName>
</protein>
<dbReference type="InterPro" id="IPR006527">
    <property type="entry name" value="F-box-assoc_dom_typ1"/>
</dbReference>
<dbReference type="SMART" id="SM00256">
    <property type="entry name" value="FBOX"/>
    <property type="match status" value="1"/>
</dbReference>
<dbReference type="Pfam" id="PF07734">
    <property type="entry name" value="FBA_1"/>
    <property type="match status" value="1"/>
</dbReference>
<organism evidence="2">
    <name type="scientific">Brassica napus</name>
    <name type="common">Rape</name>
    <dbReference type="NCBI Taxonomy" id="3708"/>
    <lineage>
        <taxon>Eukaryota</taxon>
        <taxon>Viridiplantae</taxon>
        <taxon>Streptophyta</taxon>
        <taxon>Embryophyta</taxon>
        <taxon>Tracheophyta</taxon>
        <taxon>Spermatophyta</taxon>
        <taxon>Magnoliopsida</taxon>
        <taxon>eudicotyledons</taxon>
        <taxon>Gunneridae</taxon>
        <taxon>Pentapetalae</taxon>
        <taxon>rosids</taxon>
        <taxon>malvids</taxon>
        <taxon>Brassicales</taxon>
        <taxon>Brassicaceae</taxon>
        <taxon>Brassiceae</taxon>
        <taxon>Brassica</taxon>
    </lineage>
</organism>
<dbReference type="InterPro" id="IPR001810">
    <property type="entry name" value="F-box_dom"/>
</dbReference>
<sequence>MSNLPEELVREILSRVPLTSLRKLRCTCRTWNALSKTQVFGKEAARNQFWRPLPFHYDAVEHVVLSCVREEKLAVLYQIENTMEIWITTKIEYDDVSWSKFLELFLSVDTKPLTGFPFHYSGESFFVDEEDEVAVVLDEARDEVGPITRRIACIIDRNGPFKQVDLGGLVDPSLNLPGCSSPPVFVCSYVPSSVEIM</sequence>
<reference evidence="2" key="1">
    <citation type="submission" date="2021-01" db="EMBL/GenBank/DDBJ databases">
        <authorList>
            <consortium name="Genoscope - CEA"/>
            <person name="William W."/>
        </authorList>
    </citation>
    <scope>NUCLEOTIDE SEQUENCE</scope>
</reference>
<dbReference type="PROSITE" id="PS50181">
    <property type="entry name" value="FBOX"/>
    <property type="match status" value="1"/>
</dbReference>
<evidence type="ECO:0000313" key="2">
    <source>
        <dbReference type="EMBL" id="CAF1741545.1"/>
    </source>
</evidence>
<dbReference type="Gene3D" id="1.20.1280.50">
    <property type="match status" value="1"/>
</dbReference>
<dbReference type="EMBL" id="HG994373">
    <property type="protein sequence ID" value="CAF1741545.1"/>
    <property type="molecule type" value="Genomic_DNA"/>
</dbReference>
<feature type="domain" description="F-box" evidence="1">
    <location>
        <begin position="1"/>
        <end position="53"/>
    </location>
</feature>
<dbReference type="Pfam" id="PF00646">
    <property type="entry name" value="F-box"/>
    <property type="match status" value="1"/>
</dbReference>
<dbReference type="InterPro" id="IPR036047">
    <property type="entry name" value="F-box-like_dom_sf"/>
</dbReference>
<accession>A0A816IYC3</accession>